<dbReference type="PRINTS" id="PR00135">
    <property type="entry name" value="LYZLACT"/>
</dbReference>
<keyword evidence="4" id="KW-0479">Metal-binding</keyword>
<dbReference type="PRINTS" id="PR00136">
    <property type="entry name" value="LACTALBUMIN"/>
</dbReference>
<dbReference type="OMA" id="PEWICTI"/>
<evidence type="ECO:0000256" key="8">
    <source>
        <dbReference type="ARBA" id="ARBA00023157"/>
    </source>
</evidence>
<dbReference type="Gene3D" id="1.10.530.10">
    <property type="match status" value="1"/>
</dbReference>
<sequence>MMSYLPLLLVGILFPVIQASQLTKCELPQKLKDIDGYRNVTLPEWICTTFHISGFDTQTIVNNNDSIEYGLFQISNKCWCRDDQNPLSKNICNTTCNKFLDDDLTDDIMCVKKILDIEGIGYWSAHKALCSDKLEQWLCKTS</sequence>
<gene>
    <name evidence="13" type="primary">LYZG</name>
</gene>
<dbReference type="PANTHER" id="PTHR11407:SF32">
    <property type="entry name" value="ALPHA-LACTALBUMIN"/>
    <property type="match status" value="1"/>
</dbReference>
<dbReference type="InterPro" id="IPR019799">
    <property type="entry name" value="Glyco_hydro_22_CS"/>
</dbReference>
<organism evidence="13">
    <name type="scientific">Dasypus novemcinctus</name>
    <name type="common">Nine-banded armadillo</name>
    <dbReference type="NCBI Taxonomy" id="9361"/>
    <lineage>
        <taxon>Eukaryota</taxon>
        <taxon>Metazoa</taxon>
        <taxon>Chordata</taxon>
        <taxon>Craniata</taxon>
        <taxon>Vertebrata</taxon>
        <taxon>Euteleostomi</taxon>
        <taxon>Mammalia</taxon>
        <taxon>Eutheria</taxon>
        <taxon>Xenarthra</taxon>
        <taxon>Cingulata</taxon>
        <taxon>Dasypodidae</taxon>
        <taxon>Dasypus</taxon>
    </lineage>
</organism>
<dbReference type="GO" id="GO:0005989">
    <property type="term" value="P:lactose biosynthetic process"/>
    <property type="evidence" value="ECO:0007669"/>
    <property type="project" value="UniProtKB-KW"/>
</dbReference>
<accession>A0A077S2X9</accession>
<dbReference type="FunFam" id="1.10.530.10:FF:000014">
    <property type="entry name" value="Alpha-lactalbumin"/>
    <property type="match status" value="1"/>
</dbReference>
<dbReference type="PANTHER" id="PTHR11407">
    <property type="entry name" value="LYSOZYME C"/>
    <property type="match status" value="1"/>
</dbReference>
<evidence type="ECO:0000256" key="9">
    <source>
        <dbReference type="ARBA" id="ARBA00031746"/>
    </source>
</evidence>
<protein>
    <recommendedName>
        <fullName evidence="9">Lactose synthase B protein</fullName>
    </recommendedName>
</protein>
<dbReference type="AlphaFoldDB" id="A0A077S2X9"/>
<evidence type="ECO:0000256" key="4">
    <source>
        <dbReference type="ARBA" id="ARBA00022723"/>
    </source>
</evidence>
<dbReference type="InterPro" id="IPR023346">
    <property type="entry name" value="Lysozyme-like_dom_sf"/>
</dbReference>
<evidence type="ECO:0000256" key="5">
    <source>
        <dbReference type="ARBA" id="ARBA00022743"/>
    </source>
</evidence>
<dbReference type="KEGG" id="dnm:101441970"/>
<reference evidence="13" key="3">
    <citation type="journal article" date="2019" name="Gene Rep">
        <title>Eutherian third-party data gene collections.</title>
        <authorList>
            <person name="Premzl M."/>
        </authorList>
    </citation>
    <scope>NUCLEOTIDE SEQUENCE</scope>
</reference>
<name>A0A077S2X9_DASNO</name>
<dbReference type="CTD" id="3906"/>
<dbReference type="PROSITE" id="PS00128">
    <property type="entry name" value="GLYCOSYL_HYDROL_F22_1"/>
    <property type="match status" value="1"/>
</dbReference>
<dbReference type="InterPro" id="IPR000545">
    <property type="entry name" value="Lactalbumin"/>
</dbReference>
<evidence type="ECO:0000259" key="12">
    <source>
        <dbReference type="PROSITE" id="PS00128"/>
    </source>
</evidence>
<dbReference type="SMART" id="SM00263">
    <property type="entry name" value="LYZ1"/>
    <property type="match status" value="1"/>
</dbReference>
<evidence type="ECO:0000256" key="11">
    <source>
        <dbReference type="SAM" id="SignalP"/>
    </source>
</evidence>
<keyword evidence="3" id="KW-0964">Secreted</keyword>
<dbReference type="OrthoDB" id="17373at2759"/>
<dbReference type="GO" id="GO:0050830">
    <property type="term" value="P:defense response to Gram-positive bacterium"/>
    <property type="evidence" value="ECO:0007669"/>
    <property type="project" value="TreeGrafter"/>
</dbReference>
<keyword evidence="7" id="KW-0422">Lactose biosynthesis</keyword>
<feature type="chain" id="PRO_5001723997" description="Lactose synthase B protein" evidence="11">
    <location>
        <begin position="20"/>
        <end position="142"/>
    </location>
</feature>
<keyword evidence="8" id="KW-1015">Disulfide bond</keyword>
<evidence type="ECO:0000256" key="7">
    <source>
        <dbReference type="ARBA" id="ARBA00023091"/>
    </source>
</evidence>
<dbReference type="GeneID" id="101441970"/>
<dbReference type="InterPro" id="IPR001916">
    <property type="entry name" value="Glyco_hydro_22"/>
</dbReference>
<dbReference type="EMBL" id="HG931838">
    <property type="protein sequence ID" value="CDM98839.1"/>
    <property type="molecule type" value="Genomic_DNA"/>
</dbReference>
<dbReference type="HOGENOM" id="CLU_111620_0_1_1"/>
<comment type="subcellular location">
    <subcellularLocation>
        <location evidence="2">Secreted</location>
    </subcellularLocation>
</comment>
<proteinExistence type="inferred from homology"/>
<feature type="signal peptide" evidence="11">
    <location>
        <begin position="1"/>
        <end position="19"/>
    </location>
</feature>
<evidence type="ECO:0000256" key="6">
    <source>
        <dbReference type="ARBA" id="ARBA00022837"/>
    </source>
</evidence>
<feature type="domain" description="Glycosyl hydrolases family 22 (GH22)" evidence="12">
    <location>
        <begin position="92"/>
        <end position="110"/>
    </location>
</feature>
<dbReference type="GO" id="GO:0032991">
    <property type="term" value="C:protein-containing complex"/>
    <property type="evidence" value="ECO:0007669"/>
    <property type="project" value="Ensembl"/>
</dbReference>
<evidence type="ECO:0000256" key="10">
    <source>
        <dbReference type="RuleBase" id="RU004440"/>
    </source>
</evidence>
<reference evidence="13" key="2">
    <citation type="journal article" date="2016" name="Data Brief">
        <title>Curated eutherian third party data gene data sets.</title>
        <authorList>
            <person name="Premzl M."/>
        </authorList>
    </citation>
    <scope>NUCLEOTIDE SEQUENCE</scope>
</reference>
<evidence type="ECO:0000256" key="2">
    <source>
        <dbReference type="ARBA" id="ARBA00004613"/>
    </source>
</evidence>
<reference evidence="13" key="1">
    <citation type="journal article" date="2014" name="Genom Data">
        <title>Third party annotation gene data set of eutherian lysozyme genes.</title>
        <authorList>
            <person name="Premzl M."/>
        </authorList>
    </citation>
    <scope>NUCLEOTIDE SEQUENCE</scope>
</reference>
<keyword evidence="6" id="KW-0106">Calcium</keyword>
<evidence type="ECO:0000256" key="1">
    <source>
        <dbReference type="ARBA" id="ARBA00002592"/>
    </source>
</evidence>
<comment type="similarity">
    <text evidence="10">Belongs to the glycosyl hydrolase 22 family.</text>
</comment>
<dbReference type="GO" id="GO:0005509">
    <property type="term" value="F:calcium ion binding"/>
    <property type="evidence" value="ECO:0007669"/>
    <property type="project" value="InterPro"/>
</dbReference>
<dbReference type="GO" id="GO:0005576">
    <property type="term" value="C:extracellular region"/>
    <property type="evidence" value="ECO:0007669"/>
    <property type="project" value="UniProtKB-SubCell"/>
</dbReference>
<dbReference type="GO" id="GO:0050829">
    <property type="term" value="P:defense response to Gram-negative bacterium"/>
    <property type="evidence" value="ECO:0007669"/>
    <property type="project" value="TreeGrafter"/>
</dbReference>
<dbReference type="PROSITE" id="PS51348">
    <property type="entry name" value="GLYCOSYL_HYDROL_F22_2"/>
    <property type="match status" value="1"/>
</dbReference>
<evidence type="ECO:0000313" key="13">
    <source>
        <dbReference type="EMBL" id="CDM98839.1"/>
    </source>
</evidence>
<dbReference type="CDD" id="cd16898">
    <property type="entry name" value="LYZ_LA"/>
    <property type="match status" value="1"/>
</dbReference>
<dbReference type="GO" id="GO:0003796">
    <property type="term" value="F:lysozyme activity"/>
    <property type="evidence" value="ECO:0007669"/>
    <property type="project" value="TreeGrafter"/>
</dbReference>
<keyword evidence="11" id="KW-0732">Signal</keyword>
<dbReference type="Pfam" id="PF00062">
    <property type="entry name" value="Lys"/>
    <property type="match status" value="1"/>
</dbReference>
<keyword evidence="5" id="KW-0494">Milk protein</keyword>
<evidence type="ECO:0000256" key="3">
    <source>
        <dbReference type="ARBA" id="ARBA00022525"/>
    </source>
</evidence>
<dbReference type="SUPFAM" id="SSF53955">
    <property type="entry name" value="Lysozyme-like"/>
    <property type="match status" value="1"/>
</dbReference>
<comment type="function">
    <text evidence="1">Regulatory subunit of lactose synthase, changes the substrate specificity of galactosyltransferase in the mammary gland making glucose a good acceptor substrate for this enzyme. This enables LS to synthesize lactose, the major carbohydrate component of milk. In other tissues, galactosyltransferase transfers galactose onto the N-acetylglucosamine of the oligosaccharide chains in glycoproteins.</text>
</comment>
<dbReference type="GO" id="GO:0004461">
    <property type="term" value="F:lactose synthase activity"/>
    <property type="evidence" value="ECO:0007669"/>
    <property type="project" value="Ensembl"/>
</dbReference>